<gene>
    <name evidence="1" type="ORF">GCM10017600_89170</name>
</gene>
<protein>
    <submittedName>
        <fullName evidence="1">Uncharacterized protein</fullName>
    </submittedName>
</protein>
<proteinExistence type="predicted"/>
<reference evidence="1" key="1">
    <citation type="journal article" date="2014" name="Int. J. Syst. Evol. Microbiol.">
        <title>Complete genome sequence of Corynebacterium casei LMG S-19264T (=DSM 44701T), isolated from a smear-ripened cheese.</title>
        <authorList>
            <consortium name="US DOE Joint Genome Institute (JGI-PGF)"/>
            <person name="Walter F."/>
            <person name="Albersmeier A."/>
            <person name="Kalinowski J."/>
            <person name="Ruckert C."/>
        </authorList>
    </citation>
    <scope>NUCLEOTIDE SEQUENCE</scope>
    <source>
        <strain evidence="1">VKM Ac-2007</strain>
    </source>
</reference>
<accession>A0A9W6IDH1</accession>
<evidence type="ECO:0000313" key="1">
    <source>
        <dbReference type="EMBL" id="GLK15500.1"/>
    </source>
</evidence>
<keyword evidence="2" id="KW-1185">Reference proteome</keyword>
<name>A0A9W6IDH1_9ACTN</name>
<comment type="caution">
    <text evidence="1">The sequence shown here is derived from an EMBL/GenBank/DDBJ whole genome shotgun (WGS) entry which is preliminary data.</text>
</comment>
<organism evidence="1 2">
    <name type="scientific">Streptosporangium carneum</name>
    <dbReference type="NCBI Taxonomy" id="47481"/>
    <lineage>
        <taxon>Bacteria</taxon>
        <taxon>Bacillati</taxon>
        <taxon>Actinomycetota</taxon>
        <taxon>Actinomycetes</taxon>
        <taxon>Streptosporangiales</taxon>
        <taxon>Streptosporangiaceae</taxon>
        <taxon>Streptosporangium</taxon>
    </lineage>
</organism>
<dbReference type="EMBL" id="BSEV01000071">
    <property type="protein sequence ID" value="GLK15500.1"/>
    <property type="molecule type" value="Genomic_DNA"/>
</dbReference>
<dbReference type="Proteomes" id="UP001143474">
    <property type="component" value="Unassembled WGS sequence"/>
</dbReference>
<reference evidence="1" key="2">
    <citation type="submission" date="2023-01" db="EMBL/GenBank/DDBJ databases">
        <authorList>
            <person name="Sun Q."/>
            <person name="Evtushenko L."/>
        </authorList>
    </citation>
    <scope>NUCLEOTIDE SEQUENCE</scope>
    <source>
        <strain evidence="1">VKM Ac-2007</strain>
    </source>
</reference>
<dbReference type="AlphaFoldDB" id="A0A9W6IDH1"/>
<evidence type="ECO:0000313" key="2">
    <source>
        <dbReference type="Proteomes" id="UP001143474"/>
    </source>
</evidence>
<sequence length="54" mass="5727">MGPVAERRAVRRVVRGSGGPGVISAWTATLVSPKGAVTICNYIVTQSHVTMECR</sequence>